<keyword evidence="1" id="KW-0614">Plasmid</keyword>
<evidence type="ECO:0000313" key="1">
    <source>
        <dbReference type="EMBL" id="ANS52405.1"/>
    </source>
</evidence>
<gene>
    <name evidence="1" type="ORF">BT246_71150</name>
</gene>
<reference evidence="1 2" key="1">
    <citation type="submission" date="2016-04" db="EMBL/GenBank/DDBJ databases">
        <title>High quality genome of the nematocidal Bacillus thuringiensis MYBT18246.</title>
        <authorList>
            <person name="Hollensteiner J."/>
            <person name="Poehlein A."/>
            <person name="Sproeer C."/>
            <person name="Bunk B."/>
            <person name="Rosenstiel P."/>
            <person name="Schulenburg H."/>
            <person name="Liesegang H."/>
        </authorList>
    </citation>
    <scope>NUCLEOTIDE SEQUENCE [LARGE SCALE GENOMIC DNA]</scope>
    <source>
        <strain evidence="1 2">MYBT18246</strain>
        <plasmid evidence="1 2">p101287</plasmid>
    </source>
</reference>
<name>A0A9W3SK94_BACTU</name>
<dbReference type="EMBL" id="CP015356">
    <property type="protein sequence ID" value="ANS52405.1"/>
    <property type="molecule type" value="Genomic_DNA"/>
</dbReference>
<protein>
    <submittedName>
        <fullName evidence="1">Uncharacterized protein</fullName>
    </submittedName>
</protein>
<organism evidence="1 2">
    <name type="scientific">Bacillus thuringiensis</name>
    <dbReference type="NCBI Taxonomy" id="1428"/>
    <lineage>
        <taxon>Bacteria</taxon>
        <taxon>Bacillati</taxon>
        <taxon>Bacillota</taxon>
        <taxon>Bacilli</taxon>
        <taxon>Bacillales</taxon>
        <taxon>Bacillaceae</taxon>
        <taxon>Bacillus</taxon>
        <taxon>Bacillus cereus group</taxon>
    </lineage>
</organism>
<sequence length="36" mass="4442">MNIYEKMILEIINISDDKNTVYEYLMDFFDSFNEEN</sequence>
<evidence type="ECO:0000313" key="2">
    <source>
        <dbReference type="Proteomes" id="UP000092743"/>
    </source>
</evidence>
<geneLocation type="plasmid" evidence="1 2">
    <name>p101287</name>
</geneLocation>
<proteinExistence type="predicted"/>
<dbReference type="Proteomes" id="UP000092743">
    <property type="component" value="Plasmid p101287"/>
</dbReference>
<accession>A0A9W3SK94</accession>
<dbReference type="AlphaFoldDB" id="A0A9W3SK94"/>